<dbReference type="SMART" id="SM00906">
    <property type="entry name" value="Fungal_trans"/>
    <property type="match status" value="1"/>
</dbReference>
<dbReference type="InterPro" id="IPR001138">
    <property type="entry name" value="Zn2Cys6_DnaBD"/>
</dbReference>
<proteinExistence type="predicted"/>
<dbReference type="PANTHER" id="PTHR47655">
    <property type="entry name" value="QUINIC ACID UTILIZATION ACTIVATOR"/>
    <property type="match status" value="1"/>
</dbReference>
<evidence type="ECO:0000313" key="5">
    <source>
        <dbReference type="EMBL" id="KAK8016887.1"/>
    </source>
</evidence>
<dbReference type="PANTHER" id="PTHR47655:SF2">
    <property type="entry name" value="QUINIC ACID UTILIZATION ACTIVATOR"/>
    <property type="match status" value="1"/>
</dbReference>
<keyword evidence="6" id="KW-1185">Reference proteome</keyword>
<comment type="caution">
    <text evidence="5">The sequence shown here is derived from an EMBL/GenBank/DDBJ whole genome shotgun (WGS) entry which is preliminary data.</text>
</comment>
<evidence type="ECO:0000256" key="3">
    <source>
        <dbReference type="SAM" id="MobiDB-lite"/>
    </source>
</evidence>
<dbReference type="Gene3D" id="4.10.240.10">
    <property type="entry name" value="Zn(2)-C6 fungal-type DNA-binding domain"/>
    <property type="match status" value="1"/>
</dbReference>
<feature type="region of interest" description="Disordered" evidence="3">
    <location>
        <begin position="147"/>
        <end position="179"/>
    </location>
</feature>
<feature type="domain" description="Zn(2)-C6 fungal-type" evidence="4">
    <location>
        <begin position="43"/>
        <end position="73"/>
    </location>
</feature>
<dbReference type="InterPro" id="IPR007219">
    <property type="entry name" value="XnlR_reg_dom"/>
</dbReference>
<feature type="region of interest" description="Disordered" evidence="3">
    <location>
        <begin position="184"/>
        <end position="203"/>
    </location>
</feature>
<evidence type="ECO:0000313" key="6">
    <source>
        <dbReference type="Proteomes" id="UP001444661"/>
    </source>
</evidence>
<reference evidence="5 6" key="1">
    <citation type="submission" date="2023-01" db="EMBL/GenBank/DDBJ databases">
        <title>Analysis of 21 Apiospora genomes using comparative genomics revels a genus with tremendous synthesis potential of carbohydrate active enzymes and secondary metabolites.</title>
        <authorList>
            <person name="Sorensen T."/>
        </authorList>
    </citation>
    <scope>NUCLEOTIDE SEQUENCE [LARGE SCALE GENOMIC DNA]</scope>
    <source>
        <strain evidence="5 6">CBS 33761</strain>
    </source>
</reference>
<dbReference type="PROSITE" id="PS00463">
    <property type="entry name" value="ZN2_CY6_FUNGAL_1"/>
    <property type="match status" value="1"/>
</dbReference>
<organism evidence="5 6">
    <name type="scientific">Apiospora rasikravindrae</name>
    <dbReference type="NCBI Taxonomy" id="990691"/>
    <lineage>
        <taxon>Eukaryota</taxon>
        <taxon>Fungi</taxon>
        <taxon>Dikarya</taxon>
        <taxon>Ascomycota</taxon>
        <taxon>Pezizomycotina</taxon>
        <taxon>Sordariomycetes</taxon>
        <taxon>Xylariomycetidae</taxon>
        <taxon>Amphisphaeriales</taxon>
        <taxon>Apiosporaceae</taxon>
        <taxon>Apiospora</taxon>
    </lineage>
</organism>
<dbReference type="Pfam" id="PF00172">
    <property type="entry name" value="Zn_clus"/>
    <property type="match status" value="1"/>
</dbReference>
<gene>
    <name evidence="5" type="ORF">PG993_015076</name>
</gene>
<accession>A0ABR1RPU9</accession>
<dbReference type="CDD" id="cd00067">
    <property type="entry name" value="GAL4"/>
    <property type="match status" value="1"/>
</dbReference>
<dbReference type="InterPro" id="IPR052783">
    <property type="entry name" value="Metabolic/Drug-Res_Regulator"/>
</dbReference>
<evidence type="ECO:0000256" key="1">
    <source>
        <dbReference type="ARBA" id="ARBA00022723"/>
    </source>
</evidence>
<evidence type="ECO:0000259" key="4">
    <source>
        <dbReference type="PROSITE" id="PS50048"/>
    </source>
</evidence>
<dbReference type="CDD" id="cd12148">
    <property type="entry name" value="fungal_TF_MHR"/>
    <property type="match status" value="1"/>
</dbReference>
<protein>
    <submittedName>
        <fullName evidence="5">Quinic acid utilization activator</fullName>
    </submittedName>
</protein>
<keyword evidence="2" id="KW-0539">Nucleus</keyword>
<sequence length="772" mass="84879">MPPAAVNATMGKKRQASEPDQDKSTPMSKSSPAAPKRQRVSRACDQCRSAREKCDGIQPLCFPCASQNRSCTWEEPKKKRGVQTGYIRTLELALGWIFDKIPGTEEALHAMLTHEGGQGRSLLVGKDSGPGSRLHRKWRKSNVHKEIERVLAGGDAPDVKGEKPSSANGDSDSGDDADMSYQCAVDQLPPAPGPNSVPFVRPSLTPDRAKTAVTQLPPNCWRLMDIYVSYTHCWFPVLDKVSMQKTSYLYKNEGLELSPDESDSAAHAELWAALALASYQEQASQRESEDNEPPAQSTGPMCFYRVARSLIPNEDGHFEVRHVTALLVLTLVNIGLQKLDPAWILMGLASRLASQLQTQPGIKSECAWRLHRAYMGCFILDTVLSIRLGRTPHLRVEDSPRSIPGSLSLEENDREEWDGWIPCLGFGPQPTPHISSRNPSHSLSTFSSLYEIHRAISSNLYSSLGSNPHPNEPFSLQVQRAITLQQNPRSSFANYITNGGKPPVLLPSLSVLRLAYLGLESQRYPSTPPSPIPVLQCLEDHFRNFGACSVTPLFSTYMNLMSQNHGLDQWNPVDRSRWTDSFAVVESVWGSSVTSPLLHNAQPRPQIESFSALSHRIPPGSSNLGNAQLPTPVPYYAEKLPNLSQAMLGEMYTQPPGSSNTVTNIATAPSQRQQPLNLNNQLNSPTNSSVFGNAVTMESMAVAGMPSTPHFTMHGRPSFSSGTFDYDAILDDIASLDRTDRMESDPQFMTNLGFAPGSSLADVFTQDFMGYT</sequence>
<dbReference type="Pfam" id="PF04082">
    <property type="entry name" value="Fungal_trans"/>
    <property type="match status" value="1"/>
</dbReference>
<dbReference type="InterPro" id="IPR036864">
    <property type="entry name" value="Zn2-C6_fun-type_DNA-bd_sf"/>
</dbReference>
<dbReference type="Proteomes" id="UP001444661">
    <property type="component" value="Unassembled WGS sequence"/>
</dbReference>
<name>A0ABR1RPU9_9PEZI</name>
<keyword evidence="1" id="KW-0479">Metal-binding</keyword>
<dbReference type="EMBL" id="JAQQWK010000014">
    <property type="protein sequence ID" value="KAK8016887.1"/>
    <property type="molecule type" value="Genomic_DNA"/>
</dbReference>
<dbReference type="PROSITE" id="PS50048">
    <property type="entry name" value="ZN2_CY6_FUNGAL_2"/>
    <property type="match status" value="1"/>
</dbReference>
<dbReference type="SUPFAM" id="SSF57701">
    <property type="entry name" value="Zn2/Cys6 DNA-binding domain"/>
    <property type="match status" value="1"/>
</dbReference>
<dbReference type="SMART" id="SM00066">
    <property type="entry name" value="GAL4"/>
    <property type="match status" value="1"/>
</dbReference>
<feature type="region of interest" description="Disordered" evidence="3">
    <location>
        <begin position="1"/>
        <end position="42"/>
    </location>
</feature>
<evidence type="ECO:0000256" key="2">
    <source>
        <dbReference type="ARBA" id="ARBA00023242"/>
    </source>
</evidence>